<dbReference type="EMBL" id="JAWCUA010000010">
    <property type="protein sequence ID" value="MDU0114785.1"/>
    <property type="molecule type" value="Genomic_DNA"/>
</dbReference>
<comment type="caution">
    <text evidence="1">The sequence shown here is derived from an EMBL/GenBank/DDBJ whole genome shotgun (WGS) entry which is preliminary data.</text>
</comment>
<evidence type="ECO:0008006" key="3">
    <source>
        <dbReference type="Google" id="ProtNLM"/>
    </source>
</evidence>
<name>A0ABU3R5P2_9GAMM</name>
<sequence length="149" mass="17477">MLNKKFLLVYLLLFVSEGLLANKIDAEFVDRFGVPEVNVCKTKFDDKVNYSACLDTVHTSKVRELEIWQKNIVFKLQEVAEINGRRDAITLFKSTSKEFEQFKNKNCKWQYLSMLPDASIAANMSKECHIYMTIQRTNELKQLSQFEFF</sequence>
<dbReference type="Gene3D" id="1.20.1270.180">
    <property type="match status" value="1"/>
</dbReference>
<evidence type="ECO:0000313" key="2">
    <source>
        <dbReference type="Proteomes" id="UP001257914"/>
    </source>
</evidence>
<reference evidence="1 2" key="1">
    <citation type="submission" date="2023-10" db="EMBL/GenBank/DDBJ databases">
        <title>Psychrosphaera aquimaarina strain SW33 isolated from seawater.</title>
        <authorList>
            <person name="Bayburt H."/>
            <person name="Kim J.M."/>
            <person name="Choi B.J."/>
            <person name="Jeon C.O."/>
        </authorList>
    </citation>
    <scope>NUCLEOTIDE SEQUENCE [LARGE SCALE GENOMIC DNA]</scope>
    <source>
        <strain evidence="1 2">KCTC 52743</strain>
    </source>
</reference>
<proteinExistence type="predicted"/>
<evidence type="ECO:0000313" key="1">
    <source>
        <dbReference type="EMBL" id="MDU0114785.1"/>
    </source>
</evidence>
<keyword evidence="2" id="KW-1185">Reference proteome</keyword>
<organism evidence="1 2">
    <name type="scientific">Psychrosphaera aquimarina</name>
    <dbReference type="NCBI Taxonomy" id="2044854"/>
    <lineage>
        <taxon>Bacteria</taxon>
        <taxon>Pseudomonadati</taxon>
        <taxon>Pseudomonadota</taxon>
        <taxon>Gammaproteobacteria</taxon>
        <taxon>Alteromonadales</taxon>
        <taxon>Pseudoalteromonadaceae</taxon>
        <taxon>Psychrosphaera</taxon>
    </lineage>
</organism>
<accession>A0ABU3R5P2</accession>
<dbReference type="RefSeq" id="WP_315948459.1">
    <property type="nucleotide sequence ID" value="NZ_JAWCUA010000010.1"/>
</dbReference>
<gene>
    <name evidence="1" type="ORF">RT723_17665</name>
</gene>
<dbReference type="Proteomes" id="UP001257914">
    <property type="component" value="Unassembled WGS sequence"/>
</dbReference>
<protein>
    <recommendedName>
        <fullName evidence="3">Lysozyme inhibitor LprI N-terminal domain-containing protein</fullName>
    </recommendedName>
</protein>